<evidence type="ECO:0000313" key="2">
    <source>
        <dbReference type="EMBL" id="RXH74101.1"/>
    </source>
</evidence>
<keyword evidence="3" id="KW-1185">Reference proteome</keyword>
<evidence type="ECO:0000256" key="1">
    <source>
        <dbReference type="SAM" id="Phobius"/>
    </source>
</evidence>
<organism evidence="2 3">
    <name type="scientific">Malus domestica</name>
    <name type="common">Apple</name>
    <name type="synonym">Pyrus malus</name>
    <dbReference type="NCBI Taxonomy" id="3750"/>
    <lineage>
        <taxon>Eukaryota</taxon>
        <taxon>Viridiplantae</taxon>
        <taxon>Streptophyta</taxon>
        <taxon>Embryophyta</taxon>
        <taxon>Tracheophyta</taxon>
        <taxon>Spermatophyta</taxon>
        <taxon>Magnoliopsida</taxon>
        <taxon>eudicotyledons</taxon>
        <taxon>Gunneridae</taxon>
        <taxon>Pentapetalae</taxon>
        <taxon>rosids</taxon>
        <taxon>fabids</taxon>
        <taxon>Rosales</taxon>
        <taxon>Rosaceae</taxon>
        <taxon>Amygdaloideae</taxon>
        <taxon>Maleae</taxon>
        <taxon>Malus</taxon>
    </lineage>
</organism>
<dbReference type="Proteomes" id="UP000290289">
    <property type="component" value="Chromosome 15"/>
</dbReference>
<gene>
    <name evidence="2" type="ORF">DVH24_021281</name>
</gene>
<feature type="transmembrane region" description="Helical" evidence="1">
    <location>
        <begin position="7"/>
        <end position="30"/>
    </location>
</feature>
<keyword evidence="1" id="KW-0472">Membrane</keyword>
<feature type="transmembrane region" description="Helical" evidence="1">
    <location>
        <begin position="36"/>
        <end position="62"/>
    </location>
</feature>
<dbReference type="EMBL" id="RDQH01000341">
    <property type="protein sequence ID" value="RXH74101.1"/>
    <property type="molecule type" value="Genomic_DNA"/>
</dbReference>
<evidence type="ECO:0000313" key="3">
    <source>
        <dbReference type="Proteomes" id="UP000290289"/>
    </source>
</evidence>
<name>A0A498HY44_MALDO</name>
<accession>A0A498HY44</accession>
<keyword evidence="1" id="KW-0812">Transmembrane</keyword>
<proteinExistence type="predicted"/>
<sequence length="125" mass="15204">MTYNYFLIGQIIIGSLLGVSISWKVILLIFLNYLIWVLFICGCCINLLLFIDCRVVLICVWLEGLQRFDSNWWIWKFIFDTYVNFNTTSPNNSISIRERRREELDSYLRIWRHFERIAEKRRVQQ</sequence>
<comment type="caution">
    <text evidence="2">The sequence shown here is derived from an EMBL/GenBank/DDBJ whole genome shotgun (WGS) entry which is preliminary data.</text>
</comment>
<protein>
    <submittedName>
        <fullName evidence="2">Uncharacterized protein</fullName>
    </submittedName>
</protein>
<dbReference type="AlphaFoldDB" id="A0A498HY44"/>
<keyword evidence="1" id="KW-1133">Transmembrane helix</keyword>
<reference evidence="2 3" key="1">
    <citation type="submission" date="2018-10" db="EMBL/GenBank/DDBJ databases">
        <title>A high-quality apple genome assembly.</title>
        <authorList>
            <person name="Hu J."/>
        </authorList>
    </citation>
    <scope>NUCLEOTIDE SEQUENCE [LARGE SCALE GENOMIC DNA]</scope>
    <source>
        <strain evidence="3">cv. HFTH1</strain>
        <tissue evidence="2">Young leaf</tissue>
    </source>
</reference>